<accession>A0A919NZ42</accession>
<organism evidence="1 2">
    <name type="scientific">Cellulomonas chitinilytica</name>
    <dbReference type="NCBI Taxonomy" id="398759"/>
    <lineage>
        <taxon>Bacteria</taxon>
        <taxon>Bacillati</taxon>
        <taxon>Actinomycetota</taxon>
        <taxon>Actinomycetes</taxon>
        <taxon>Micrococcales</taxon>
        <taxon>Cellulomonadaceae</taxon>
        <taxon>Cellulomonas</taxon>
    </lineage>
</organism>
<dbReference type="EMBL" id="BONK01000003">
    <property type="protein sequence ID" value="GIG20202.1"/>
    <property type="molecule type" value="Genomic_DNA"/>
</dbReference>
<reference evidence="1" key="1">
    <citation type="submission" date="2021-01" db="EMBL/GenBank/DDBJ databases">
        <title>Whole genome shotgun sequence of Cellulomonas chitinilytica NBRC 110799.</title>
        <authorList>
            <person name="Komaki H."/>
            <person name="Tamura T."/>
        </authorList>
    </citation>
    <scope>NUCLEOTIDE SEQUENCE</scope>
    <source>
        <strain evidence="1">NBRC 110799</strain>
    </source>
</reference>
<evidence type="ECO:0000313" key="2">
    <source>
        <dbReference type="Proteomes" id="UP000632740"/>
    </source>
</evidence>
<evidence type="ECO:0000313" key="1">
    <source>
        <dbReference type="EMBL" id="GIG20202.1"/>
    </source>
</evidence>
<comment type="caution">
    <text evidence="1">The sequence shown here is derived from an EMBL/GenBank/DDBJ whole genome shotgun (WGS) entry which is preliminary data.</text>
</comment>
<sequence length="159" mass="16585">MAMTTSGRSDDDLLLAALGEALDANRPSDALLAAGKEAFDWRDADGELARLTYDSLLDSGAVLARRAAGSSARSLSFDSPTLTLEVEVGPSHVAGQVVPSQAAQVVLQTTAHDDRETAVDADGYFTIARGAHGPSAGDELVRIRCSTATGTVVTDWVRI</sequence>
<proteinExistence type="predicted"/>
<name>A0A919NZ42_9CELL</name>
<keyword evidence="2" id="KW-1185">Reference proteome</keyword>
<dbReference type="AlphaFoldDB" id="A0A919NZ42"/>
<protein>
    <submittedName>
        <fullName evidence="1">Uncharacterized protein</fullName>
    </submittedName>
</protein>
<dbReference type="Proteomes" id="UP000632740">
    <property type="component" value="Unassembled WGS sequence"/>
</dbReference>
<gene>
    <name evidence="1" type="ORF">Cch01nite_09260</name>
</gene>